<sequence length="849" mass="94568">MTSSVYNNHPERNLLFSTLGMKKSVEGFSLLFLLGILCLTRKIASVTDTLALTQSIKDGETMISAGGSFELGFFSPSQSTNRYVAIWYNDVSIQTVVWVANREVPLVNTSGVLEVIKPGLLVLRNGTTDIIWSSSNSSISVQNPVAQLLDTGNLVVKDATDDKPETFLWQSFHHPTDTFLPGMKLGRNFVTGLEVHISAWKSYEDPAPGQYTYSCDPSGYPQNFVKKGSVSQYRTGPWNGQGFSGVRGLRKNPIFSYEVVLNSQEVYYSYKLLSSTITRFTLSQSGVGQRWTWDNVTQSWTLYLSAPTDNCDSYGLCGAYGVCDVGNSAICGCLDKFEPKYPERWAEGDWSSGCNRKIQLDCHKGDVFVKYSGFKLPDTHNSSYDRNISLEECRTVCLENCSCTAYSSLDISNGGSGSGCLLWFGDLIDLRVINDAGQDIYIRMASSEFVSFNGSNGKKRVFVISLSLSLGVVLLAFSFILFLQIRKKRYPKLGKRGNLHLLSADLSRLKIPGHILDKDHTNHEKDFELPLFELSTLIKATNNFSDGNKLGQGGFGLVYKGLVEEGQEVAIKRLSKTSAQGLDEFKTEVICIAKLQHRNLVKLLGCCIEGAEKILVYEYMPNKSLDLFIFDRENSELLDWPKRFSIIQGIARGILYLHQDSRLRIIHRDIKASNILLDADMNPKISDFGTARSFGGNETEANTCRIVGTHGYMSPEYAGDGLFSVKSDVYSFGVLVLETISGKRNRPFLHQGCHLNLLGHAWKLYKEGRELELVNSHIVNSCHPLEVLRSIHVGLLCVQQCPYDRPDMSTVIFMLGNEVVLPEAKQPGFFIESNIVVNAEMSITLLEAR</sequence>
<dbReference type="Pfam" id="PF00954">
    <property type="entry name" value="S_locus_glycop"/>
    <property type="match status" value="1"/>
</dbReference>
<evidence type="ECO:0000313" key="17">
    <source>
        <dbReference type="EMBL" id="CDP05837.1"/>
    </source>
</evidence>
<dbReference type="Proteomes" id="UP000295252">
    <property type="component" value="Chromosome VII"/>
</dbReference>
<keyword evidence="13" id="KW-1133">Transmembrane helix</keyword>
<evidence type="ECO:0000256" key="9">
    <source>
        <dbReference type="ARBA" id="ARBA00047899"/>
    </source>
</evidence>
<evidence type="ECO:0000313" key="18">
    <source>
        <dbReference type="Proteomes" id="UP000295252"/>
    </source>
</evidence>
<dbReference type="GO" id="GO:0005524">
    <property type="term" value="F:ATP binding"/>
    <property type="evidence" value="ECO:0007669"/>
    <property type="project" value="UniProtKB-UniRule"/>
</dbReference>
<dbReference type="EC" id="2.7.11.1" evidence="11"/>
<keyword evidence="2 11" id="KW-0808">Transferase</keyword>
<feature type="transmembrane region" description="Helical" evidence="13">
    <location>
        <begin position="461"/>
        <end position="483"/>
    </location>
</feature>
<dbReference type="Pfam" id="PF07714">
    <property type="entry name" value="PK_Tyr_Ser-Thr"/>
    <property type="match status" value="1"/>
</dbReference>
<dbReference type="Gene3D" id="2.90.10.10">
    <property type="entry name" value="Bulb-type lectin domain"/>
    <property type="match status" value="1"/>
</dbReference>
<feature type="binding site" evidence="12">
    <location>
        <position position="572"/>
    </location>
    <ligand>
        <name>ATP</name>
        <dbReference type="ChEBI" id="CHEBI:30616"/>
    </ligand>
</feature>
<feature type="domain" description="Bulb-type lectin" evidence="15">
    <location>
        <begin position="47"/>
        <end position="169"/>
    </location>
</feature>
<evidence type="ECO:0000259" key="16">
    <source>
        <dbReference type="PROSITE" id="PS50948"/>
    </source>
</evidence>
<evidence type="ECO:0000256" key="11">
    <source>
        <dbReference type="PIRNR" id="PIRNR000641"/>
    </source>
</evidence>
<dbReference type="GO" id="GO:0004674">
    <property type="term" value="F:protein serine/threonine kinase activity"/>
    <property type="evidence" value="ECO:0007669"/>
    <property type="project" value="UniProtKB-KW"/>
</dbReference>
<evidence type="ECO:0000256" key="3">
    <source>
        <dbReference type="ARBA" id="ARBA00022729"/>
    </source>
</evidence>
<keyword evidence="4 11" id="KW-0547">Nucleotide-binding</keyword>
<keyword evidence="3" id="KW-0732">Signal</keyword>
<gene>
    <name evidence="17" type="ORF">GSCOC_T00021132001</name>
</gene>
<dbReference type="PROSITE" id="PS50927">
    <property type="entry name" value="BULB_LECTIN"/>
    <property type="match status" value="1"/>
</dbReference>
<dbReference type="PROSITE" id="PS00107">
    <property type="entry name" value="PROTEIN_KINASE_ATP"/>
    <property type="match status" value="1"/>
</dbReference>
<dbReference type="SMART" id="SM00473">
    <property type="entry name" value="PAN_AP"/>
    <property type="match status" value="1"/>
</dbReference>
<evidence type="ECO:0000259" key="15">
    <source>
        <dbReference type="PROSITE" id="PS50927"/>
    </source>
</evidence>
<dbReference type="CDD" id="cd14066">
    <property type="entry name" value="STKc_IRAK"/>
    <property type="match status" value="1"/>
</dbReference>
<reference evidence="18" key="1">
    <citation type="journal article" date="2014" name="Science">
        <title>The coffee genome provides insight into the convergent evolution of caffeine biosynthesis.</title>
        <authorList>
            <person name="Denoeud F."/>
            <person name="Carretero-Paulet L."/>
            <person name="Dereeper A."/>
            <person name="Droc G."/>
            <person name="Guyot R."/>
            <person name="Pietrella M."/>
            <person name="Zheng C."/>
            <person name="Alberti A."/>
            <person name="Anthony F."/>
            <person name="Aprea G."/>
            <person name="Aury J.M."/>
            <person name="Bento P."/>
            <person name="Bernard M."/>
            <person name="Bocs S."/>
            <person name="Campa C."/>
            <person name="Cenci A."/>
            <person name="Combes M.C."/>
            <person name="Crouzillat D."/>
            <person name="Da Silva C."/>
            <person name="Daddiego L."/>
            <person name="De Bellis F."/>
            <person name="Dussert S."/>
            <person name="Garsmeur O."/>
            <person name="Gayraud T."/>
            <person name="Guignon V."/>
            <person name="Jahn K."/>
            <person name="Jamilloux V."/>
            <person name="Joet T."/>
            <person name="Labadie K."/>
            <person name="Lan T."/>
            <person name="Leclercq J."/>
            <person name="Lepelley M."/>
            <person name="Leroy T."/>
            <person name="Li L.T."/>
            <person name="Librado P."/>
            <person name="Lopez L."/>
            <person name="Munoz A."/>
            <person name="Noel B."/>
            <person name="Pallavicini A."/>
            <person name="Perrotta G."/>
            <person name="Poncet V."/>
            <person name="Pot D."/>
            <person name="Priyono X."/>
            <person name="Rigoreau M."/>
            <person name="Rouard M."/>
            <person name="Rozas J."/>
            <person name="Tranchant-Dubreuil C."/>
            <person name="VanBuren R."/>
            <person name="Zhang Q."/>
            <person name="Andrade A.C."/>
            <person name="Argout X."/>
            <person name="Bertrand B."/>
            <person name="de Kochko A."/>
            <person name="Graziosi G."/>
            <person name="Henry R.J."/>
            <person name="Jayarama X."/>
            <person name="Ming R."/>
            <person name="Nagai C."/>
            <person name="Rounsley S."/>
            <person name="Sankoff D."/>
            <person name="Giuliano G."/>
            <person name="Albert V.A."/>
            <person name="Wincker P."/>
            <person name="Lashermes P."/>
        </authorList>
    </citation>
    <scope>NUCLEOTIDE SEQUENCE [LARGE SCALE GENOMIC DNA]</scope>
    <source>
        <strain evidence="18">cv. DH200-94</strain>
    </source>
</reference>
<keyword evidence="6 11" id="KW-0067">ATP-binding</keyword>
<dbReference type="GO" id="GO:0106310">
    <property type="term" value="F:protein serine kinase activity"/>
    <property type="evidence" value="ECO:0007669"/>
    <property type="project" value="RHEA"/>
</dbReference>
<dbReference type="InParanoid" id="A0A068UC35"/>
<dbReference type="PROSITE" id="PS00108">
    <property type="entry name" value="PROTEIN_KINASE_ST"/>
    <property type="match status" value="1"/>
</dbReference>
<dbReference type="SMART" id="SM00108">
    <property type="entry name" value="B_lectin"/>
    <property type="match status" value="1"/>
</dbReference>
<comment type="catalytic activity">
    <reaction evidence="9 11">
        <text>L-threonyl-[protein] + ATP = O-phospho-L-threonyl-[protein] + ADP + H(+)</text>
        <dbReference type="Rhea" id="RHEA:46608"/>
        <dbReference type="Rhea" id="RHEA-COMP:11060"/>
        <dbReference type="Rhea" id="RHEA-COMP:11605"/>
        <dbReference type="ChEBI" id="CHEBI:15378"/>
        <dbReference type="ChEBI" id="CHEBI:30013"/>
        <dbReference type="ChEBI" id="CHEBI:30616"/>
        <dbReference type="ChEBI" id="CHEBI:61977"/>
        <dbReference type="ChEBI" id="CHEBI:456216"/>
        <dbReference type="EC" id="2.7.11.1"/>
    </reaction>
</comment>
<name>A0A068UC35_COFCA</name>
<dbReference type="Pfam" id="PF01453">
    <property type="entry name" value="B_lectin"/>
    <property type="match status" value="1"/>
</dbReference>
<feature type="domain" description="Protein kinase" evidence="14">
    <location>
        <begin position="544"/>
        <end position="820"/>
    </location>
</feature>
<evidence type="ECO:0000256" key="2">
    <source>
        <dbReference type="ARBA" id="ARBA00022679"/>
    </source>
</evidence>
<dbReference type="InterPro" id="IPR003609">
    <property type="entry name" value="Pan_app"/>
</dbReference>
<dbReference type="Gene3D" id="3.30.200.20">
    <property type="entry name" value="Phosphorylase Kinase, domain 1"/>
    <property type="match status" value="1"/>
</dbReference>
<evidence type="ECO:0000256" key="12">
    <source>
        <dbReference type="PROSITE-ProRule" id="PRU10141"/>
    </source>
</evidence>
<dbReference type="CDD" id="cd01098">
    <property type="entry name" value="PAN_AP_plant"/>
    <property type="match status" value="1"/>
</dbReference>
<dbReference type="InterPro" id="IPR017441">
    <property type="entry name" value="Protein_kinase_ATP_BS"/>
</dbReference>
<evidence type="ECO:0000256" key="7">
    <source>
        <dbReference type="ARBA" id="ARBA00023157"/>
    </source>
</evidence>
<dbReference type="Pfam" id="PF08276">
    <property type="entry name" value="PAN_2"/>
    <property type="match status" value="1"/>
</dbReference>
<evidence type="ECO:0000256" key="5">
    <source>
        <dbReference type="ARBA" id="ARBA00022777"/>
    </source>
</evidence>
<dbReference type="PANTHER" id="PTHR32444:SF183">
    <property type="entry name" value="APPLE DOMAIN-CONTAINING PROTEIN"/>
    <property type="match status" value="1"/>
</dbReference>
<keyword evidence="1 11" id="KW-0723">Serine/threonine-protein kinase</keyword>
<dbReference type="PANTHER" id="PTHR32444">
    <property type="entry name" value="BULB-TYPE LECTIN DOMAIN-CONTAINING PROTEIN"/>
    <property type="match status" value="1"/>
</dbReference>
<dbReference type="CDD" id="cd00028">
    <property type="entry name" value="B_lectin"/>
    <property type="match status" value="1"/>
</dbReference>
<dbReference type="InterPro" id="IPR001480">
    <property type="entry name" value="Bulb-type_lectin_dom"/>
</dbReference>
<dbReference type="InterPro" id="IPR001245">
    <property type="entry name" value="Ser-Thr/Tyr_kinase_cat_dom"/>
</dbReference>
<proteinExistence type="inferred from homology"/>
<evidence type="ECO:0000259" key="14">
    <source>
        <dbReference type="PROSITE" id="PS50011"/>
    </source>
</evidence>
<comment type="similarity">
    <text evidence="11">Belongs to the protein kinase superfamily. Ser/Thr protein kinase family.</text>
</comment>
<evidence type="ECO:0000256" key="8">
    <source>
        <dbReference type="ARBA" id="ARBA00023180"/>
    </source>
</evidence>
<dbReference type="InterPro" id="IPR036426">
    <property type="entry name" value="Bulb-type_lectin_dom_sf"/>
</dbReference>
<dbReference type="FunFam" id="3.30.200.20:FF:000195">
    <property type="entry name" value="G-type lectin S-receptor-like serine/threonine-protein kinase"/>
    <property type="match status" value="1"/>
</dbReference>
<dbReference type="AlphaFoldDB" id="A0A068UC35"/>
<dbReference type="SUPFAM" id="SSF56112">
    <property type="entry name" value="Protein kinase-like (PK-like)"/>
    <property type="match status" value="1"/>
</dbReference>
<dbReference type="FunFam" id="2.90.10.10:FF:000004">
    <property type="entry name" value="G-type lectin S-receptor-like serine/threonine-protein kinase"/>
    <property type="match status" value="1"/>
</dbReference>
<keyword evidence="13" id="KW-0812">Transmembrane</keyword>
<keyword evidence="13" id="KW-0472">Membrane</keyword>
<dbReference type="InterPro" id="IPR000858">
    <property type="entry name" value="S_locus_glycoprot_dom"/>
</dbReference>
<dbReference type="GO" id="GO:0048544">
    <property type="term" value="P:recognition of pollen"/>
    <property type="evidence" value="ECO:0007669"/>
    <property type="project" value="InterPro"/>
</dbReference>
<dbReference type="InterPro" id="IPR011009">
    <property type="entry name" value="Kinase-like_dom_sf"/>
</dbReference>
<evidence type="ECO:0000256" key="1">
    <source>
        <dbReference type="ARBA" id="ARBA00022527"/>
    </source>
</evidence>
<comment type="catalytic activity">
    <reaction evidence="10 11">
        <text>L-seryl-[protein] + ATP = O-phospho-L-seryl-[protein] + ADP + H(+)</text>
        <dbReference type="Rhea" id="RHEA:17989"/>
        <dbReference type="Rhea" id="RHEA-COMP:9863"/>
        <dbReference type="Rhea" id="RHEA-COMP:11604"/>
        <dbReference type="ChEBI" id="CHEBI:15378"/>
        <dbReference type="ChEBI" id="CHEBI:29999"/>
        <dbReference type="ChEBI" id="CHEBI:30616"/>
        <dbReference type="ChEBI" id="CHEBI:83421"/>
        <dbReference type="ChEBI" id="CHEBI:456216"/>
        <dbReference type="EC" id="2.7.11.1"/>
    </reaction>
</comment>
<dbReference type="Gene3D" id="1.10.510.10">
    <property type="entry name" value="Transferase(Phosphotransferase) domain 1"/>
    <property type="match status" value="1"/>
</dbReference>
<keyword evidence="7" id="KW-1015">Disulfide bond</keyword>
<keyword evidence="18" id="KW-1185">Reference proteome</keyword>
<dbReference type="SMART" id="SM00220">
    <property type="entry name" value="S_TKc"/>
    <property type="match status" value="1"/>
</dbReference>
<dbReference type="FunFam" id="1.10.510.10:FF:000060">
    <property type="entry name" value="G-type lectin S-receptor-like serine/threonine-protein kinase"/>
    <property type="match status" value="1"/>
</dbReference>
<dbReference type="OrthoDB" id="785331at2759"/>
<dbReference type="PhylomeDB" id="A0A068UC35"/>
<dbReference type="Gene3D" id="3.50.4.10">
    <property type="entry name" value="Hepatocyte Growth Factor"/>
    <property type="match status" value="1"/>
</dbReference>
<dbReference type="PROSITE" id="PS50948">
    <property type="entry name" value="PAN"/>
    <property type="match status" value="1"/>
</dbReference>
<organism evidence="17 18">
    <name type="scientific">Coffea canephora</name>
    <name type="common">Robusta coffee</name>
    <dbReference type="NCBI Taxonomy" id="49390"/>
    <lineage>
        <taxon>Eukaryota</taxon>
        <taxon>Viridiplantae</taxon>
        <taxon>Streptophyta</taxon>
        <taxon>Embryophyta</taxon>
        <taxon>Tracheophyta</taxon>
        <taxon>Spermatophyta</taxon>
        <taxon>Magnoliopsida</taxon>
        <taxon>eudicotyledons</taxon>
        <taxon>Gunneridae</taxon>
        <taxon>Pentapetalae</taxon>
        <taxon>asterids</taxon>
        <taxon>lamiids</taxon>
        <taxon>Gentianales</taxon>
        <taxon>Rubiaceae</taxon>
        <taxon>Ixoroideae</taxon>
        <taxon>Gardenieae complex</taxon>
        <taxon>Bertiereae - Coffeeae clade</taxon>
        <taxon>Coffeeae</taxon>
        <taxon>Coffea</taxon>
    </lineage>
</organism>
<dbReference type="SUPFAM" id="SSF51110">
    <property type="entry name" value="alpha-D-mannose-specific plant lectins"/>
    <property type="match status" value="1"/>
</dbReference>
<dbReference type="InterPro" id="IPR008271">
    <property type="entry name" value="Ser/Thr_kinase_AS"/>
</dbReference>
<dbReference type="OMA" id="IWIAKTQ"/>
<evidence type="ECO:0000256" key="13">
    <source>
        <dbReference type="SAM" id="Phobius"/>
    </source>
</evidence>
<protein>
    <recommendedName>
        <fullName evidence="11">Receptor-like serine/threonine-protein kinase</fullName>
        <ecNumber evidence="11">2.7.11.1</ecNumber>
    </recommendedName>
</protein>
<dbReference type="InterPro" id="IPR024171">
    <property type="entry name" value="SRK-like_kinase"/>
</dbReference>
<dbReference type="Gramene" id="CDP05837">
    <property type="protein sequence ID" value="CDP05837"/>
    <property type="gene ID" value="GSCOC_T00021132001"/>
</dbReference>
<dbReference type="STRING" id="49390.A0A068UC35"/>
<evidence type="ECO:0000256" key="6">
    <source>
        <dbReference type="ARBA" id="ARBA00022840"/>
    </source>
</evidence>
<dbReference type="PIRSF" id="PIRSF000641">
    <property type="entry name" value="SRK"/>
    <property type="match status" value="1"/>
</dbReference>
<evidence type="ECO:0000256" key="4">
    <source>
        <dbReference type="ARBA" id="ARBA00022741"/>
    </source>
</evidence>
<evidence type="ECO:0000256" key="10">
    <source>
        <dbReference type="ARBA" id="ARBA00048679"/>
    </source>
</evidence>
<feature type="domain" description="Apple" evidence="16">
    <location>
        <begin position="362"/>
        <end position="445"/>
    </location>
</feature>
<accession>A0A068UC35</accession>
<keyword evidence="5 11" id="KW-0418">Kinase</keyword>
<dbReference type="EMBL" id="HG739103">
    <property type="protein sequence ID" value="CDP05837.1"/>
    <property type="molecule type" value="Genomic_DNA"/>
</dbReference>
<dbReference type="PROSITE" id="PS50011">
    <property type="entry name" value="PROTEIN_KINASE_DOM"/>
    <property type="match status" value="1"/>
</dbReference>
<keyword evidence="8" id="KW-0325">Glycoprotein</keyword>
<dbReference type="InterPro" id="IPR000719">
    <property type="entry name" value="Prot_kinase_dom"/>
</dbReference>